<evidence type="ECO:0008006" key="2">
    <source>
        <dbReference type="Google" id="ProtNLM"/>
    </source>
</evidence>
<organism evidence="1">
    <name type="scientific">marine sediment metagenome</name>
    <dbReference type="NCBI Taxonomy" id="412755"/>
    <lineage>
        <taxon>unclassified sequences</taxon>
        <taxon>metagenomes</taxon>
        <taxon>ecological metagenomes</taxon>
    </lineage>
</organism>
<proteinExistence type="predicted"/>
<dbReference type="AlphaFoldDB" id="A0A0F9RDG7"/>
<dbReference type="GO" id="GO:0003676">
    <property type="term" value="F:nucleic acid binding"/>
    <property type="evidence" value="ECO:0007669"/>
    <property type="project" value="InterPro"/>
</dbReference>
<accession>A0A0F9RDG7</accession>
<gene>
    <name evidence="1" type="ORF">LCGC14_0987470</name>
</gene>
<sequence>MKILALDVSTKSTGWFITKRSCGIIKPPGDNFNDKLVYFRAELVKLLKKYNPDLAVIEDAYYRPGFGSIHTLKALVKFAGVAQELCVSKGIQTEIITATSARKYCCGRSGEKVTKQDVFDFFVEKYDLDDWTFNKHNDITDAMALSWGYREKQKLENKTRASRKNSGRS</sequence>
<dbReference type="InterPro" id="IPR036397">
    <property type="entry name" value="RNaseH_sf"/>
</dbReference>
<dbReference type="SUPFAM" id="SSF53098">
    <property type="entry name" value="Ribonuclease H-like"/>
    <property type="match status" value="1"/>
</dbReference>
<dbReference type="InterPro" id="IPR012337">
    <property type="entry name" value="RNaseH-like_sf"/>
</dbReference>
<protein>
    <recommendedName>
        <fullName evidence="2">Holliday junction nuclease RuvC</fullName>
    </recommendedName>
</protein>
<dbReference type="EMBL" id="LAZR01003727">
    <property type="protein sequence ID" value="KKN15288.1"/>
    <property type="molecule type" value="Genomic_DNA"/>
</dbReference>
<comment type="caution">
    <text evidence="1">The sequence shown here is derived from an EMBL/GenBank/DDBJ whole genome shotgun (WGS) entry which is preliminary data.</text>
</comment>
<dbReference type="Gene3D" id="3.30.420.10">
    <property type="entry name" value="Ribonuclease H-like superfamily/Ribonuclease H"/>
    <property type="match status" value="1"/>
</dbReference>
<evidence type="ECO:0000313" key="1">
    <source>
        <dbReference type="EMBL" id="KKN15288.1"/>
    </source>
</evidence>
<reference evidence="1" key="1">
    <citation type="journal article" date="2015" name="Nature">
        <title>Complex archaea that bridge the gap between prokaryotes and eukaryotes.</title>
        <authorList>
            <person name="Spang A."/>
            <person name="Saw J.H."/>
            <person name="Jorgensen S.L."/>
            <person name="Zaremba-Niedzwiedzka K."/>
            <person name="Martijn J."/>
            <person name="Lind A.E."/>
            <person name="van Eijk R."/>
            <person name="Schleper C."/>
            <person name="Guy L."/>
            <person name="Ettema T.J."/>
        </authorList>
    </citation>
    <scope>NUCLEOTIDE SEQUENCE</scope>
</reference>
<name>A0A0F9RDG7_9ZZZZ</name>